<evidence type="ECO:0000313" key="1">
    <source>
        <dbReference type="EMBL" id="GAH29613.1"/>
    </source>
</evidence>
<dbReference type="EMBL" id="BARU01002560">
    <property type="protein sequence ID" value="GAH29613.1"/>
    <property type="molecule type" value="Genomic_DNA"/>
</dbReference>
<sequence length="31" mass="3687">PTEFVAEWNLPEGDLEYAKFKVETLEYNKIL</sequence>
<accession>X1G9B4</accession>
<protein>
    <submittedName>
        <fullName evidence="1">Uncharacterized protein</fullName>
    </submittedName>
</protein>
<comment type="caution">
    <text evidence="1">The sequence shown here is derived from an EMBL/GenBank/DDBJ whole genome shotgun (WGS) entry which is preliminary data.</text>
</comment>
<dbReference type="AlphaFoldDB" id="X1G9B4"/>
<organism evidence="1">
    <name type="scientific">marine sediment metagenome</name>
    <dbReference type="NCBI Taxonomy" id="412755"/>
    <lineage>
        <taxon>unclassified sequences</taxon>
        <taxon>metagenomes</taxon>
        <taxon>ecological metagenomes</taxon>
    </lineage>
</organism>
<gene>
    <name evidence="1" type="ORF">S03H2_05990</name>
</gene>
<reference evidence="1" key="1">
    <citation type="journal article" date="2014" name="Front. Microbiol.">
        <title>High frequency of phylogenetically diverse reductive dehalogenase-homologous genes in deep subseafloor sedimentary metagenomes.</title>
        <authorList>
            <person name="Kawai M."/>
            <person name="Futagami T."/>
            <person name="Toyoda A."/>
            <person name="Takaki Y."/>
            <person name="Nishi S."/>
            <person name="Hori S."/>
            <person name="Arai W."/>
            <person name="Tsubouchi T."/>
            <person name="Morono Y."/>
            <person name="Uchiyama I."/>
            <person name="Ito T."/>
            <person name="Fujiyama A."/>
            <person name="Inagaki F."/>
            <person name="Takami H."/>
        </authorList>
    </citation>
    <scope>NUCLEOTIDE SEQUENCE</scope>
    <source>
        <strain evidence="1">Expedition CK06-06</strain>
    </source>
</reference>
<feature type="non-terminal residue" evidence="1">
    <location>
        <position position="1"/>
    </location>
</feature>
<proteinExistence type="predicted"/>
<name>X1G9B4_9ZZZZ</name>